<sequence length="369" mass="42377">MEKPLNNNRFSLYWKCQLIGWSLASLYWLFPAMLNSRYFNPTAGLIHFIFDVAIGIGLTHAYRSLAKKNRWALLETSRLIWRMIPAVLLMALWYMILICAKLSWINDYFFLINGNRVSKSFPEMYVSYREFLSNNGLTVFMTGLRLMSIWVLAYHLYLYAQREIQTTKENARLVLMAKEKQLSNLSAQLNPHFLFNSLNNIKALVIDDPKAARRGIDLLSELLRISLYRKESILIPIKDELELVKDYLELEKLRFGDRMESCIELKTDLDHLLIPPLSIHTLVENAIKHGIANEKEGGLIRIEVCKEGAQGLRISVLSPGILDAERGKKGVGLNNLEERLALQYEGKASVALMLFDYNIVLATIIIPLP</sequence>
<keyword evidence="1" id="KW-0472">Membrane</keyword>
<dbReference type="GO" id="GO:0000155">
    <property type="term" value="F:phosphorelay sensor kinase activity"/>
    <property type="evidence" value="ECO:0007669"/>
    <property type="project" value="InterPro"/>
</dbReference>
<keyword evidence="1" id="KW-1133">Transmembrane helix</keyword>
<keyword evidence="4" id="KW-1185">Reference proteome</keyword>
<feature type="transmembrane region" description="Helical" evidence="1">
    <location>
        <begin position="137"/>
        <end position="160"/>
    </location>
</feature>
<protein>
    <recommendedName>
        <fullName evidence="2">Signal transduction histidine kinase internal region domain-containing protein</fullName>
    </recommendedName>
</protein>
<dbReference type="InterPro" id="IPR036890">
    <property type="entry name" value="HATPase_C_sf"/>
</dbReference>
<dbReference type="Gene3D" id="3.30.565.10">
    <property type="entry name" value="Histidine kinase-like ATPase, C-terminal domain"/>
    <property type="match status" value="1"/>
</dbReference>
<feature type="transmembrane region" description="Helical" evidence="1">
    <location>
        <begin position="83"/>
        <end position="105"/>
    </location>
</feature>
<dbReference type="EMBL" id="CP017141">
    <property type="protein sequence ID" value="AOM75724.1"/>
    <property type="molecule type" value="Genomic_DNA"/>
</dbReference>
<evidence type="ECO:0000256" key="1">
    <source>
        <dbReference type="SAM" id="Phobius"/>
    </source>
</evidence>
<dbReference type="Proteomes" id="UP000094313">
    <property type="component" value="Chromosome"/>
</dbReference>
<dbReference type="KEGG" id="psty:BFS30_00170"/>
<accession>A0A1D7QAT6</accession>
<dbReference type="AlphaFoldDB" id="A0A1D7QAT6"/>
<name>A0A1D7QAT6_9SPHI</name>
<feature type="transmembrane region" description="Helical" evidence="1">
    <location>
        <begin position="348"/>
        <end position="368"/>
    </location>
</feature>
<dbReference type="Pfam" id="PF06580">
    <property type="entry name" value="His_kinase"/>
    <property type="match status" value="1"/>
</dbReference>
<proteinExistence type="predicted"/>
<dbReference type="SUPFAM" id="SSF55874">
    <property type="entry name" value="ATPase domain of HSP90 chaperone/DNA topoisomerase II/histidine kinase"/>
    <property type="match status" value="1"/>
</dbReference>
<evidence type="ECO:0000259" key="2">
    <source>
        <dbReference type="Pfam" id="PF06580"/>
    </source>
</evidence>
<feature type="domain" description="Signal transduction histidine kinase internal region" evidence="2">
    <location>
        <begin position="181"/>
        <end position="259"/>
    </location>
</feature>
<feature type="transmembrane region" description="Helical" evidence="1">
    <location>
        <begin position="12"/>
        <end position="30"/>
    </location>
</feature>
<dbReference type="InterPro" id="IPR050640">
    <property type="entry name" value="Bact_2-comp_sensor_kinase"/>
</dbReference>
<feature type="transmembrane region" description="Helical" evidence="1">
    <location>
        <begin position="42"/>
        <end position="62"/>
    </location>
</feature>
<dbReference type="InterPro" id="IPR010559">
    <property type="entry name" value="Sig_transdc_His_kin_internal"/>
</dbReference>
<reference evidence="3 4" key="1">
    <citation type="submission" date="2016-08" db="EMBL/GenBank/DDBJ databases">
        <authorList>
            <person name="Seilhamer J.J."/>
        </authorList>
    </citation>
    <scope>NUCLEOTIDE SEQUENCE [LARGE SCALE GENOMIC DNA]</scope>
    <source>
        <strain evidence="3 4">DX4</strain>
    </source>
</reference>
<dbReference type="OrthoDB" id="9792992at2"/>
<dbReference type="PANTHER" id="PTHR34220">
    <property type="entry name" value="SENSOR HISTIDINE KINASE YPDA"/>
    <property type="match status" value="1"/>
</dbReference>
<evidence type="ECO:0000313" key="4">
    <source>
        <dbReference type="Proteomes" id="UP000094313"/>
    </source>
</evidence>
<evidence type="ECO:0000313" key="3">
    <source>
        <dbReference type="EMBL" id="AOM75724.1"/>
    </source>
</evidence>
<dbReference type="PANTHER" id="PTHR34220:SF7">
    <property type="entry name" value="SENSOR HISTIDINE KINASE YPDA"/>
    <property type="match status" value="1"/>
</dbReference>
<organism evidence="3 4">
    <name type="scientific">Pedobacter steynii</name>
    <dbReference type="NCBI Taxonomy" id="430522"/>
    <lineage>
        <taxon>Bacteria</taxon>
        <taxon>Pseudomonadati</taxon>
        <taxon>Bacteroidota</taxon>
        <taxon>Sphingobacteriia</taxon>
        <taxon>Sphingobacteriales</taxon>
        <taxon>Sphingobacteriaceae</taxon>
        <taxon>Pedobacter</taxon>
    </lineage>
</organism>
<gene>
    <name evidence="3" type="ORF">BFS30_00170</name>
</gene>
<keyword evidence="1" id="KW-0812">Transmembrane</keyword>
<dbReference type="RefSeq" id="WP_069377422.1">
    <property type="nucleotide sequence ID" value="NZ_CP017141.1"/>
</dbReference>
<dbReference type="GO" id="GO:0016020">
    <property type="term" value="C:membrane"/>
    <property type="evidence" value="ECO:0007669"/>
    <property type="project" value="InterPro"/>
</dbReference>